<dbReference type="Proteomes" id="UP001314170">
    <property type="component" value="Unassembled WGS sequence"/>
</dbReference>
<organism evidence="1 2">
    <name type="scientific">Dovyalis caffra</name>
    <dbReference type="NCBI Taxonomy" id="77055"/>
    <lineage>
        <taxon>Eukaryota</taxon>
        <taxon>Viridiplantae</taxon>
        <taxon>Streptophyta</taxon>
        <taxon>Embryophyta</taxon>
        <taxon>Tracheophyta</taxon>
        <taxon>Spermatophyta</taxon>
        <taxon>Magnoliopsida</taxon>
        <taxon>eudicotyledons</taxon>
        <taxon>Gunneridae</taxon>
        <taxon>Pentapetalae</taxon>
        <taxon>rosids</taxon>
        <taxon>fabids</taxon>
        <taxon>Malpighiales</taxon>
        <taxon>Salicaceae</taxon>
        <taxon>Flacourtieae</taxon>
        <taxon>Dovyalis</taxon>
    </lineage>
</organism>
<dbReference type="AlphaFoldDB" id="A0AAV1SST7"/>
<evidence type="ECO:0000313" key="2">
    <source>
        <dbReference type="Proteomes" id="UP001314170"/>
    </source>
</evidence>
<sequence length="122" mass="13694">MESQSLRDQGSCYRCDEKWHLGHRCKNKELYVLLLSEGDDDEEDLCAVKEVADEELQGPRDEGRIRGNFDGGVDRLWAGDMRGVVLKLQGLTIVDDFLPLKLGGSDVILEAKVAFNLERVEG</sequence>
<reference evidence="1 2" key="1">
    <citation type="submission" date="2024-01" db="EMBL/GenBank/DDBJ databases">
        <authorList>
            <person name="Waweru B."/>
        </authorList>
    </citation>
    <scope>NUCLEOTIDE SEQUENCE [LARGE SCALE GENOMIC DNA]</scope>
</reference>
<protein>
    <submittedName>
        <fullName evidence="1">Uncharacterized protein</fullName>
    </submittedName>
</protein>
<dbReference type="EMBL" id="CAWUPB010001197">
    <property type="protein sequence ID" value="CAK7355816.1"/>
    <property type="molecule type" value="Genomic_DNA"/>
</dbReference>
<gene>
    <name evidence="1" type="ORF">DCAF_LOCUS26078</name>
</gene>
<name>A0AAV1SST7_9ROSI</name>
<evidence type="ECO:0000313" key="1">
    <source>
        <dbReference type="EMBL" id="CAK7355816.1"/>
    </source>
</evidence>
<comment type="caution">
    <text evidence="1">The sequence shown here is derived from an EMBL/GenBank/DDBJ whole genome shotgun (WGS) entry which is preliminary data.</text>
</comment>
<accession>A0AAV1SST7</accession>
<keyword evidence="2" id="KW-1185">Reference proteome</keyword>
<proteinExistence type="predicted"/>